<keyword evidence="4" id="KW-1185">Reference proteome</keyword>
<gene>
    <name evidence="5" type="primary">LOC111108675</name>
</gene>
<keyword evidence="1" id="KW-0479">Metal-binding</keyword>
<evidence type="ECO:0000256" key="2">
    <source>
        <dbReference type="SAM" id="Coils"/>
    </source>
</evidence>
<dbReference type="KEGG" id="cvn:111108675"/>
<evidence type="ECO:0000259" key="3">
    <source>
        <dbReference type="PROSITE" id="PS50119"/>
    </source>
</evidence>
<keyword evidence="2" id="KW-0175">Coiled coil</keyword>
<dbReference type="GO" id="GO:0008270">
    <property type="term" value="F:zinc ion binding"/>
    <property type="evidence" value="ECO:0007669"/>
    <property type="project" value="UniProtKB-KW"/>
</dbReference>
<dbReference type="InterPro" id="IPR047153">
    <property type="entry name" value="TRIM45/56/19-like"/>
</dbReference>
<evidence type="ECO:0000313" key="5">
    <source>
        <dbReference type="RefSeq" id="XP_022300418.1"/>
    </source>
</evidence>
<dbReference type="PANTHER" id="PTHR25462">
    <property type="entry name" value="BONUS, ISOFORM C-RELATED"/>
    <property type="match status" value="1"/>
</dbReference>
<proteinExistence type="predicted"/>
<keyword evidence="1" id="KW-0862">Zinc</keyword>
<dbReference type="AlphaFoldDB" id="A0A8B8BB59"/>
<dbReference type="Pfam" id="PF00643">
    <property type="entry name" value="zf-B_box"/>
    <property type="match status" value="1"/>
</dbReference>
<dbReference type="InterPro" id="IPR011042">
    <property type="entry name" value="6-blade_b-propeller_TolB-like"/>
</dbReference>
<dbReference type="CDD" id="cd19756">
    <property type="entry name" value="Bbox2"/>
    <property type="match status" value="1"/>
</dbReference>
<evidence type="ECO:0000313" key="4">
    <source>
        <dbReference type="Proteomes" id="UP000694844"/>
    </source>
</evidence>
<sequence>MDPAAQDVARCDLCETELAQSYCDFCHACLCTPCIGGHIANEYDKHKIVPFHRRKSTLIYPKCETHQDEDCKYQCKDCNTYVCYPCLASRQHVGHEFLNLADIFVAKKKSAGEDSEKIENGILRKYDAMAEDLEWHLDHLNEKYESVTTEMSEQKTKIHKEVDIVFSQMEKEIGQRKIEHRGILKHHLDKIKDKQSLIQQVLITLKEIADSNDVNWTIQYVSEHKEYNIETELDVQKITLPKYSPSAINKRILRNLFGKTIDMEKVLYTKLLLDKPEIISKVKTRHLKLRNVTCLNEDQIWTSGETAHIKCFTIQGILLKTIKTKSGGRPSAIVADADGSLLFSDLEMRTVHKVNSKQTIEVITLLGWKPISLCVTSNGDLLVTMYSADETQCKVERFSNFTAKQTIQFDEEGQPLFSENSKIKYINENRNQDICVADCDAGAVVVVNQAGKLRFKYTADASNAKSKPFRPRGITSDSLYRILIADGNNSCMHIIDENGLFLGYIDNCNIQDPYGLCIDRNDNLFVCDYANGNVKKIRYAK</sequence>
<dbReference type="Gene3D" id="3.30.160.60">
    <property type="entry name" value="Classic Zinc Finger"/>
    <property type="match status" value="1"/>
</dbReference>
<dbReference type="GO" id="GO:0061630">
    <property type="term" value="F:ubiquitin protein ligase activity"/>
    <property type="evidence" value="ECO:0007669"/>
    <property type="project" value="TreeGrafter"/>
</dbReference>
<dbReference type="InterPro" id="IPR000315">
    <property type="entry name" value="Znf_B-box"/>
</dbReference>
<dbReference type="RefSeq" id="XP_022300418.1">
    <property type="nucleotide sequence ID" value="XM_022444710.1"/>
</dbReference>
<dbReference type="PANTHER" id="PTHR25462:SF296">
    <property type="entry name" value="MEIOTIC P26, ISOFORM F"/>
    <property type="match status" value="1"/>
</dbReference>
<dbReference type="GeneID" id="111108675"/>
<accession>A0A8B8BB59</accession>
<dbReference type="SUPFAM" id="SSF101898">
    <property type="entry name" value="NHL repeat"/>
    <property type="match status" value="1"/>
</dbReference>
<dbReference type="Gene3D" id="2.120.10.30">
    <property type="entry name" value="TolB, C-terminal domain"/>
    <property type="match status" value="2"/>
</dbReference>
<evidence type="ECO:0000256" key="1">
    <source>
        <dbReference type="PROSITE-ProRule" id="PRU00024"/>
    </source>
</evidence>
<dbReference type="OrthoDB" id="27136at2759"/>
<name>A0A8B8BB59_CRAVI</name>
<dbReference type="SUPFAM" id="SSF57845">
    <property type="entry name" value="B-box zinc-binding domain"/>
    <property type="match status" value="1"/>
</dbReference>
<dbReference type="PROSITE" id="PS50119">
    <property type="entry name" value="ZF_BBOX"/>
    <property type="match status" value="2"/>
</dbReference>
<feature type="domain" description="B box-type" evidence="3">
    <location>
        <begin position="63"/>
        <end position="100"/>
    </location>
</feature>
<feature type="coiled-coil region" evidence="2">
    <location>
        <begin position="123"/>
        <end position="157"/>
    </location>
</feature>
<protein>
    <submittedName>
        <fullName evidence="5">Uncharacterized protein LOC111108675</fullName>
    </submittedName>
</protein>
<organism evidence="4 5">
    <name type="scientific">Crassostrea virginica</name>
    <name type="common">Eastern oyster</name>
    <dbReference type="NCBI Taxonomy" id="6565"/>
    <lineage>
        <taxon>Eukaryota</taxon>
        <taxon>Metazoa</taxon>
        <taxon>Spiralia</taxon>
        <taxon>Lophotrochozoa</taxon>
        <taxon>Mollusca</taxon>
        <taxon>Bivalvia</taxon>
        <taxon>Autobranchia</taxon>
        <taxon>Pteriomorphia</taxon>
        <taxon>Ostreida</taxon>
        <taxon>Ostreoidea</taxon>
        <taxon>Ostreidae</taxon>
        <taxon>Crassostrea</taxon>
    </lineage>
</organism>
<feature type="domain" description="B box-type" evidence="3">
    <location>
        <begin position="6"/>
        <end position="51"/>
    </location>
</feature>
<dbReference type="Proteomes" id="UP000694844">
    <property type="component" value="Chromosome 8"/>
</dbReference>
<keyword evidence="1" id="KW-0863">Zinc-finger</keyword>
<reference evidence="5" key="1">
    <citation type="submission" date="2025-08" db="UniProtKB">
        <authorList>
            <consortium name="RefSeq"/>
        </authorList>
    </citation>
    <scope>IDENTIFICATION</scope>
    <source>
        <tissue evidence="5">Whole sample</tissue>
    </source>
</reference>
<dbReference type="SMART" id="SM00336">
    <property type="entry name" value="BBOX"/>
    <property type="match status" value="2"/>
</dbReference>